<comment type="caution">
    <text evidence="3">The sequence shown here is derived from an EMBL/GenBank/DDBJ whole genome shotgun (WGS) entry which is preliminary data.</text>
</comment>
<feature type="transmembrane region" description="Helical" evidence="1">
    <location>
        <begin position="259"/>
        <end position="282"/>
    </location>
</feature>
<evidence type="ECO:0000313" key="4">
    <source>
        <dbReference type="Proteomes" id="UP001470230"/>
    </source>
</evidence>
<proteinExistence type="predicted"/>
<keyword evidence="1" id="KW-0812">Transmembrane</keyword>
<dbReference type="Proteomes" id="UP001470230">
    <property type="component" value="Unassembled WGS sequence"/>
</dbReference>
<evidence type="ECO:0000256" key="2">
    <source>
        <dbReference type="SAM" id="SignalP"/>
    </source>
</evidence>
<dbReference type="EMBL" id="JAPFFF010000007">
    <property type="protein sequence ID" value="KAK8885621.1"/>
    <property type="molecule type" value="Genomic_DNA"/>
</dbReference>
<protein>
    <recommendedName>
        <fullName evidence="5">DOMON domain-containing protein</fullName>
    </recommendedName>
</protein>
<keyword evidence="4" id="KW-1185">Reference proteome</keyword>
<name>A0ABR2K4F7_9EUKA</name>
<keyword evidence="2" id="KW-0732">Signal</keyword>
<evidence type="ECO:0000256" key="1">
    <source>
        <dbReference type="SAM" id="Phobius"/>
    </source>
</evidence>
<feature type="chain" id="PRO_5045400062" description="DOMON domain-containing protein" evidence="2">
    <location>
        <begin position="19"/>
        <end position="389"/>
    </location>
</feature>
<accession>A0ABR2K4F7</accession>
<feature type="signal peptide" evidence="2">
    <location>
        <begin position="1"/>
        <end position="18"/>
    </location>
</feature>
<reference evidence="3 4" key="1">
    <citation type="submission" date="2024-04" db="EMBL/GenBank/DDBJ databases">
        <title>Tritrichomonas musculus Genome.</title>
        <authorList>
            <person name="Alves-Ferreira E."/>
            <person name="Grigg M."/>
            <person name="Lorenzi H."/>
            <person name="Galac M."/>
        </authorList>
    </citation>
    <scope>NUCLEOTIDE SEQUENCE [LARGE SCALE GENOMIC DNA]</scope>
    <source>
        <strain evidence="3 4">EAF2021</strain>
    </source>
</reference>
<sequence length="389" mass="44527">MLSIFLFFLFHGFSLTHCNRFLNFSGTSFYLLYYLYENDVLCINTTKTDWSFIGNGGMQNLKIRVHYKDETGMKQIINNESDFLGFHIFGYESSIEIISKTRVFSSLAMVSFDYDCDIRIISNLVHDTISSSDWPTPELTNKKLCYFNGLSFKNHFSRNFVSKNLTAFRNSDGSYIHWSSKEVDTSLNHPPILEHFYDKNSLVSVSVEDSSIMSHGRSVLILNSTNKKTAIFKGLPYDSSACLFYDFKAEIDKIKEANYGLISVCFFFFASPAVYIITYCYCCPCCRYYRPQCLYRFGLQKSDQDNDPNNPNPHNNSEQNCSPNNNQQPVYYVFQQHISQTPQIAPQGLVSDGQFHQPVMSLTVNPPPGVYEPVRVASPIVPVTIVDDE</sequence>
<evidence type="ECO:0000313" key="3">
    <source>
        <dbReference type="EMBL" id="KAK8885621.1"/>
    </source>
</evidence>
<evidence type="ECO:0008006" key="5">
    <source>
        <dbReference type="Google" id="ProtNLM"/>
    </source>
</evidence>
<keyword evidence="1" id="KW-1133">Transmembrane helix</keyword>
<gene>
    <name evidence="3" type="ORF">M9Y10_041071</name>
</gene>
<keyword evidence="1" id="KW-0472">Membrane</keyword>
<organism evidence="3 4">
    <name type="scientific">Tritrichomonas musculus</name>
    <dbReference type="NCBI Taxonomy" id="1915356"/>
    <lineage>
        <taxon>Eukaryota</taxon>
        <taxon>Metamonada</taxon>
        <taxon>Parabasalia</taxon>
        <taxon>Tritrichomonadida</taxon>
        <taxon>Tritrichomonadidae</taxon>
        <taxon>Tritrichomonas</taxon>
    </lineage>
</organism>